<evidence type="ECO:0000313" key="1">
    <source>
        <dbReference type="EMBL" id="QIA65396.1"/>
    </source>
</evidence>
<name>A0A7Z2T719_9VIBR</name>
<dbReference type="Proteomes" id="UP000464262">
    <property type="component" value="Chromosome 2"/>
</dbReference>
<gene>
    <name evidence="1" type="ORF">GT360_17810</name>
</gene>
<proteinExistence type="predicted"/>
<organism evidence="1 2">
    <name type="scientific">Vibrio astriarenae</name>
    <dbReference type="NCBI Taxonomy" id="1481923"/>
    <lineage>
        <taxon>Bacteria</taxon>
        <taxon>Pseudomonadati</taxon>
        <taxon>Pseudomonadota</taxon>
        <taxon>Gammaproteobacteria</taxon>
        <taxon>Vibrionales</taxon>
        <taxon>Vibrionaceae</taxon>
        <taxon>Vibrio</taxon>
    </lineage>
</organism>
<dbReference type="RefSeq" id="WP_164650296.1">
    <property type="nucleotide sequence ID" value="NZ_CP047476.1"/>
</dbReference>
<accession>A0A7Z2T719</accession>
<dbReference type="AlphaFoldDB" id="A0A7Z2T719"/>
<sequence>MYYKNNLQIIDVNRVIPAKDYILSTAIKKLDDNAITEQGVSGCVSLSHCYEDYAERVVEIVNSLPAMLFVVEDEEGGAIIFNGIDALDSLRVNGLTSTQECPIENNQVLEIFIDEVCSWHTTRCA</sequence>
<reference evidence="1 2" key="1">
    <citation type="submission" date="2020-01" db="EMBL/GenBank/DDBJ databases">
        <title>Whole genome and functional gene identification of agarase of Vibrio HN897.</title>
        <authorList>
            <person name="Liu Y."/>
            <person name="Zhao Z."/>
        </authorList>
    </citation>
    <scope>NUCLEOTIDE SEQUENCE [LARGE SCALE GENOMIC DNA]</scope>
    <source>
        <strain evidence="1 2">HN897</strain>
    </source>
</reference>
<protein>
    <submittedName>
        <fullName evidence="1">Uncharacterized protein</fullName>
    </submittedName>
</protein>
<evidence type="ECO:0000313" key="2">
    <source>
        <dbReference type="Proteomes" id="UP000464262"/>
    </source>
</evidence>
<dbReference type="EMBL" id="CP047476">
    <property type="protein sequence ID" value="QIA65396.1"/>
    <property type="molecule type" value="Genomic_DNA"/>
</dbReference>
<keyword evidence="2" id="KW-1185">Reference proteome</keyword>
<dbReference type="KEGG" id="vas:GT360_17810"/>